<evidence type="ECO:0000313" key="1">
    <source>
        <dbReference type="EMBL" id="MBR0651840.1"/>
    </source>
</evidence>
<gene>
    <name evidence="1" type="ORF">GXW78_19375</name>
</gene>
<accession>A0ABS5ELC6</accession>
<dbReference type="Proteomes" id="UP000698752">
    <property type="component" value="Unassembled WGS sequence"/>
</dbReference>
<proteinExistence type="predicted"/>
<comment type="caution">
    <text evidence="1">The sequence shown here is derived from an EMBL/GenBank/DDBJ whole genome shotgun (WGS) entry which is preliminary data.</text>
</comment>
<organism evidence="1 2">
    <name type="scientific">Neoroseomonas terrae</name>
    <dbReference type="NCBI Taxonomy" id="424799"/>
    <lineage>
        <taxon>Bacteria</taxon>
        <taxon>Pseudomonadati</taxon>
        <taxon>Pseudomonadota</taxon>
        <taxon>Alphaproteobacteria</taxon>
        <taxon>Acetobacterales</taxon>
        <taxon>Acetobacteraceae</taxon>
        <taxon>Neoroseomonas</taxon>
    </lineage>
</organism>
<name>A0ABS5ELC6_9PROT</name>
<protein>
    <submittedName>
        <fullName evidence="1">Uncharacterized protein</fullName>
    </submittedName>
</protein>
<sequence>MAWSIDARIPLTVLPDAEALAGALAAARPAAVLAEGEPPAGTAALVIDSFLPTVNHAVGCACCAGRSGAAIALDRLFQSRVRGRSGWFERVLVVGASPAGRAEVEYALAHDPLTASRFRVAPG</sequence>
<dbReference type="EMBL" id="JAAEDI010000021">
    <property type="protein sequence ID" value="MBR0651840.1"/>
    <property type="molecule type" value="Genomic_DNA"/>
</dbReference>
<reference evidence="2" key="1">
    <citation type="journal article" date="2021" name="Syst. Appl. Microbiol.">
        <title>Roseomonas hellenica sp. nov., isolated from roots of wild-growing Alkanna tinctoria.</title>
        <authorList>
            <person name="Rat A."/>
            <person name="Naranjo H.D."/>
            <person name="Lebbe L."/>
            <person name="Cnockaert M."/>
            <person name="Krigas N."/>
            <person name="Grigoriadou K."/>
            <person name="Maloupa E."/>
            <person name="Willems A."/>
        </authorList>
    </citation>
    <scope>NUCLEOTIDE SEQUENCE [LARGE SCALE GENOMIC DNA]</scope>
    <source>
        <strain evidence="2">LMG 31159</strain>
    </source>
</reference>
<dbReference type="RefSeq" id="WP_211870553.1">
    <property type="nucleotide sequence ID" value="NZ_JAAEDI010000021.1"/>
</dbReference>
<keyword evidence="2" id="KW-1185">Reference proteome</keyword>
<evidence type="ECO:0000313" key="2">
    <source>
        <dbReference type="Proteomes" id="UP000698752"/>
    </source>
</evidence>